<evidence type="ECO:0000313" key="3">
    <source>
        <dbReference type="Proteomes" id="UP001204376"/>
    </source>
</evidence>
<gene>
    <name evidence="2" type="ORF">NPE20_00720</name>
</gene>
<sequence>MKNIFFTSIVILTMCISARAQSPADSKSLRANESVSVQPFLFSVNTLTGSAPYWALSASSNYAQRTAGQFGYDGADQQLAVKGYLGNRLTLYANADLGFARNGGTTTALQAELLRDFIGGKKTYGARFGVGLGANRDFSNVGAIFSRITASFDAPKWRLGGNLRIEKAFSNSRDGIDLVTSLGFQHRITGPVFAGFEIMGQDLEGFWEADEAEGGAKLLIGPSVNVAPANSRFSFSVSGGPVFYATHSTALTSGAIRDVGLLASQNGYTLRAMVAFNLHR</sequence>
<proteinExistence type="predicted"/>
<feature type="signal peptide" evidence="1">
    <location>
        <begin position="1"/>
        <end position="20"/>
    </location>
</feature>
<keyword evidence="3" id="KW-1185">Reference proteome</keyword>
<protein>
    <submittedName>
        <fullName evidence="2">Uncharacterized protein</fullName>
    </submittedName>
</protein>
<dbReference type="RefSeq" id="WP_256536671.1">
    <property type="nucleotide sequence ID" value="NZ_JANHOH010000001.1"/>
</dbReference>
<evidence type="ECO:0000256" key="1">
    <source>
        <dbReference type="SAM" id="SignalP"/>
    </source>
</evidence>
<name>A0ABT1SVT4_9SPHI</name>
<dbReference type="EMBL" id="JANHOH010000001">
    <property type="protein sequence ID" value="MCQ6956455.1"/>
    <property type="molecule type" value="Genomic_DNA"/>
</dbReference>
<keyword evidence="1" id="KW-0732">Signal</keyword>
<feature type="chain" id="PRO_5045052281" evidence="1">
    <location>
        <begin position="21"/>
        <end position="280"/>
    </location>
</feature>
<comment type="caution">
    <text evidence="2">The sequence shown here is derived from an EMBL/GenBank/DDBJ whole genome shotgun (WGS) entry which is preliminary data.</text>
</comment>
<organism evidence="2 3">
    <name type="scientific">Mucilaginibacter aquariorum</name>
    <dbReference type="NCBI Taxonomy" id="2967225"/>
    <lineage>
        <taxon>Bacteria</taxon>
        <taxon>Pseudomonadati</taxon>
        <taxon>Bacteroidota</taxon>
        <taxon>Sphingobacteriia</taxon>
        <taxon>Sphingobacteriales</taxon>
        <taxon>Sphingobacteriaceae</taxon>
        <taxon>Mucilaginibacter</taxon>
    </lineage>
</organism>
<evidence type="ECO:0000313" key="2">
    <source>
        <dbReference type="EMBL" id="MCQ6956455.1"/>
    </source>
</evidence>
<dbReference type="Proteomes" id="UP001204376">
    <property type="component" value="Unassembled WGS sequence"/>
</dbReference>
<accession>A0ABT1SVT4</accession>
<reference evidence="2 3" key="1">
    <citation type="submission" date="2022-07" db="EMBL/GenBank/DDBJ databases">
        <title>Mucilaginibacter sp. JC4.</title>
        <authorList>
            <person name="Le V."/>
            <person name="Ko S.-R."/>
            <person name="Ahn C.-Y."/>
            <person name="Oh H.-M."/>
        </authorList>
    </citation>
    <scope>NUCLEOTIDE SEQUENCE [LARGE SCALE GENOMIC DNA]</scope>
    <source>
        <strain evidence="2 3">JC4</strain>
    </source>
</reference>